<keyword evidence="2" id="KW-0238">DNA-binding</keyword>
<dbReference type="PANTHER" id="PTHR30136:SF24">
    <property type="entry name" value="HTH-TYPE TRANSCRIPTIONAL REPRESSOR ALLR"/>
    <property type="match status" value="1"/>
</dbReference>
<evidence type="ECO:0000313" key="7">
    <source>
        <dbReference type="Proteomes" id="UP001527099"/>
    </source>
</evidence>
<evidence type="ECO:0000256" key="2">
    <source>
        <dbReference type="ARBA" id="ARBA00023125"/>
    </source>
</evidence>
<gene>
    <name evidence="6" type="ORF">M5X19_21490</name>
</gene>
<dbReference type="SUPFAM" id="SSF55781">
    <property type="entry name" value="GAF domain-like"/>
    <property type="match status" value="1"/>
</dbReference>
<reference evidence="6 7" key="1">
    <citation type="submission" date="2022-05" db="EMBL/GenBank/DDBJ databases">
        <title>Genome Sequencing of Bee-Associated Microbes.</title>
        <authorList>
            <person name="Dunlap C."/>
        </authorList>
    </citation>
    <scope>NUCLEOTIDE SEQUENCE [LARGE SCALE GENOMIC DNA]</scope>
    <source>
        <strain evidence="6 7">NRRL B-14421</strain>
    </source>
</reference>
<dbReference type="InterPro" id="IPR050707">
    <property type="entry name" value="HTH_MetabolicPath_Reg"/>
</dbReference>
<keyword evidence="7" id="KW-1185">Reference proteome</keyword>
<protein>
    <submittedName>
        <fullName evidence="6">IclR family transcriptional regulator</fullName>
    </submittedName>
</protein>
<dbReference type="RefSeq" id="WP_268616770.1">
    <property type="nucleotide sequence ID" value="NZ_JAMDMX010000071.1"/>
</dbReference>
<dbReference type="PROSITE" id="PS51078">
    <property type="entry name" value="ICLR_ED"/>
    <property type="match status" value="1"/>
</dbReference>
<dbReference type="PROSITE" id="PS51077">
    <property type="entry name" value="HTH_ICLR"/>
    <property type="match status" value="1"/>
</dbReference>
<organism evidence="6 7">
    <name type="scientific">Paenibacillus alginolyticus</name>
    <dbReference type="NCBI Taxonomy" id="59839"/>
    <lineage>
        <taxon>Bacteria</taxon>
        <taxon>Bacillati</taxon>
        <taxon>Bacillota</taxon>
        <taxon>Bacilli</taxon>
        <taxon>Bacillales</taxon>
        <taxon>Paenibacillaceae</taxon>
        <taxon>Paenibacillus</taxon>
    </lineage>
</organism>
<dbReference type="EMBL" id="JAMDMX010000071">
    <property type="protein sequence ID" value="MCY9695457.1"/>
    <property type="molecule type" value="Genomic_DNA"/>
</dbReference>
<evidence type="ECO:0000313" key="6">
    <source>
        <dbReference type="EMBL" id="MCY9695457.1"/>
    </source>
</evidence>
<evidence type="ECO:0000259" key="4">
    <source>
        <dbReference type="PROSITE" id="PS51077"/>
    </source>
</evidence>
<sequence>MSVEREKVQSLERALRILDCFTMEKPGMFLGEIAEKSKLSKSTVHRLLATMALCGYVKQDENNQKYSLSLQLFKLGSIVGGNMSLRSVALSFMKHLCGEISETIVLNIADEDHRVCIEMVESSEAVRNFVKVGQRIPLCQGASSMVLLAYRPEDQKRRTIDQGERDGQLLFSKPELMDRLEQISRIGYCTSVNDRILGAFAVSAPIFDHHGRVVASLGAVGPVQRLTENRMQFIIEKVTQSAVQISSAMGHSGVKVETGK</sequence>
<dbReference type="InterPro" id="IPR014757">
    <property type="entry name" value="Tscrpt_reg_IclR_C"/>
</dbReference>
<evidence type="ECO:0000256" key="1">
    <source>
        <dbReference type="ARBA" id="ARBA00023015"/>
    </source>
</evidence>
<accession>A0ABT4GGY7</accession>
<dbReference type="InterPro" id="IPR005471">
    <property type="entry name" value="Tscrpt_reg_IclR_N"/>
</dbReference>
<dbReference type="InterPro" id="IPR029016">
    <property type="entry name" value="GAF-like_dom_sf"/>
</dbReference>
<evidence type="ECO:0000256" key="3">
    <source>
        <dbReference type="ARBA" id="ARBA00023163"/>
    </source>
</evidence>
<keyword evidence="1" id="KW-0805">Transcription regulation</keyword>
<feature type="domain" description="HTH iclR-type" evidence="4">
    <location>
        <begin position="8"/>
        <end position="70"/>
    </location>
</feature>
<feature type="domain" description="IclR-ED" evidence="5">
    <location>
        <begin position="71"/>
        <end position="251"/>
    </location>
</feature>
<dbReference type="Proteomes" id="UP001527099">
    <property type="component" value="Unassembled WGS sequence"/>
</dbReference>
<dbReference type="Pfam" id="PF09339">
    <property type="entry name" value="HTH_IclR"/>
    <property type="match status" value="1"/>
</dbReference>
<dbReference type="SMART" id="SM00346">
    <property type="entry name" value="HTH_ICLR"/>
    <property type="match status" value="1"/>
</dbReference>
<comment type="caution">
    <text evidence="6">The sequence shown here is derived from an EMBL/GenBank/DDBJ whole genome shotgun (WGS) entry which is preliminary data.</text>
</comment>
<name>A0ABT4GGY7_9BACL</name>
<dbReference type="Gene3D" id="3.30.450.40">
    <property type="match status" value="1"/>
</dbReference>
<dbReference type="InterPro" id="IPR036388">
    <property type="entry name" value="WH-like_DNA-bd_sf"/>
</dbReference>
<dbReference type="PANTHER" id="PTHR30136">
    <property type="entry name" value="HELIX-TURN-HELIX TRANSCRIPTIONAL REGULATOR, ICLR FAMILY"/>
    <property type="match status" value="1"/>
</dbReference>
<keyword evidence="3" id="KW-0804">Transcription</keyword>
<dbReference type="SUPFAM" id="SSF46785">
    <property type="entry name" value="Winged helix' DNA-binding domain"/>
    <property type="match status" value="1"/>
</dbReference>
<dbReference type="Gene3D" id="1.10.10.10">
    <property type="entry name" value="Winged helix-like DNA-binding domain superfamily/Winged helix DNA-binding domain"/>
    <property type="match status" value="1"/>
</dbReference>
<dbReference type="Pfam" id="PF01614">
    <property type="entry name" value="IclR_C"/>
    <property type="match status" value="1"/>
</dbReference>
<dbReference type="InterPro" id="IPR036390">
    <property type="entry name" value="WH_DNA-bd_sf"/>
</dbReference>
<evidence type="ECO:0000259" key="5">
    <source>
        <dbReference type="PROSITE" id="PS51078"/>
    </source>
</evidence>
<proteinExistence type="predicted"/>